<evidence type="ECO:0000313" key="3">
    <source>
        <dbReference type="Proteomes" id="UP000005438"/>
    </source>
</evidence>
<dbReference type="InterPro" id="IPR043741">
    <property type="entry name" value="DUF5686"/>
</dbReference>
<evidence type="ECO:0000256" key="1">
    <source>
        <dbReference type="SAM" id="SignalP"/>
    </source>
</evidence>
<name>G8TL58_NIAKG</name>
<dbReference type="Proteomes" id="UP000005438">
    <property type="component" value="Chromosome"/>
</dbReference>
<dbReference type="Pfam" id="PF18939">
    <property type="entry name" value="DUF5686"/>
    <property type="match status" value="1"/>
</dbReference>
<proteinExistence type="predicted"/>
<dbReference type="HOGENOM" id="CLU_015931_2_0_10"/>
<feature type="chain" id="PRO_5003517604" description="Carboxypeptidase-like regulatory domain-containing protein" evidence="1">
    <location>
        <begin position="21"/>
        <end position="835"/>
    </location>
</feature>
<evidence type="ECO:0008006" key="4">
    <source>
        <dbReference type="Google" id="ProtNLM"/>
    </source>
</evidence>
<dbReference type="RefSeq" id="WP_014221810.1">
    <property type="nucleotide sequence ID" value="NC_016609.1"/>
</dbReference>
<reference evidence="2 3" key="1">
    <citation type="submission" date="2011-12" db="EMBL/GenBank/DDBJ databases">
        <title>The complete genome of Niastella koreensis GR20-10.</title>
        <authorList>
            <consortium name="US DOE Joint Genome Institute (JGI-PGF)"/>
            <person name="Lucas S."/>
            <person name="Han J."/>
            <person name="Lapidus A."/>
            <person name="Bruce D."/>
            <person name="Goodwin L."/>
            <person name="Pitluck S."/>
            <person name="Peters L."/>
            <person name="Kyrpides N."/>
            <person name="Mavromatis K."/>
            <person name="Ivanova N."/>
            <person name="Mikhailova N."/>
            <person name="Davenport K."/>
            <person name="Saunders E."/>
            <person name="Detter J.C."/>
            <person name="Tapia R."/>
            <person name="Han C."/>
            <person name="Land M."/>
            <person name="Hauser L."/>
            <person name="Markowitz V."/>
            <person name="Cheng J.-F."/>
            <person name="Hugenholtz P."/>
            <person name="Woyke T."/>
            <person name="Wu D."/>
            <person name="Tindall B."/>
            <person name="Pomrenke H."/>
            <person name="Brambilla E."/>
            <person name="Klenk H.-P."/>
            <person name="Eisen J.A."/>
        </authorList>
    </citation>
    <scope>NUCLEOTIDE SEQUENCE [LARGE SCALE GENOMIC DNA]</scope>
    <source>
        <strain evidence="3">DSM 17620 / KACC 11465 / NBRC 106392 / GR20-10</strain>
    </source>
</reference>
<dbReference type="AlphaFoldDB" id="G8TL58"/>
<protein>
    <recommendedName>
        <fullName evidence="4">Carboxypeptidase-like regulatory domain-containing protein</fullName>
    </recommendedName>
</protein>
<dbReference type="EMBL" id="CP003178">
    <property type="protein sequence ID" value="AEW01899.1"/>
    <property type="molecule type" value="Genomic_DNA"/>
</dbReference>
<evidence type="ECO:0000313" key="2">
    <source>
        <dbReference type="EMBL" id="AEW01899.1"/>
    </source>
</evidence>
<dbReference type="STRING" id="700598.Niako_5667"/>
<sequence length="835" mass="97339">MSIRSFKILLLILLTQSAMAQTRILKGIVKDAHSDERIPFASMQFQNQKTGRLSDSAGSFTFHFNEWPSDTLIISYVGYQDFKLPFDSFLLSRAKNNVLDITILMERANFAAVVVKKKIDRGLLMWKRIVKHKPQNDRYRFHNFSYELYNKLEVDLKNIKREKWENLPFIKKFNFVLNNIDTTEEGIPYLPVYITEAISDYYFQKTPLRRREVFRGTKTMGVNNESVSKLLGGIDQNVNFYANFIPVFDKQFVSPISDNGDAFYNYKVLDSQFVNGRRLIHFFFVPKHKGQNTFEGDCWVHDTTFAVQKMNLRLGKDANLNYVNRLSLIQEFSLLNDSTWFLTRDKFVVDLSLLSGEKMLSAIGRKTTTYKNIVVNDTSVTHELAKNKLIEETIFPPQANNAPDSFWVQNRHEELSATEKKLYQTIDTLLKLPAFQRAVKTVNFLATGYLDIGKFEIGPWYNWLYANTLEGTRFRFDLGTNEKMFKKLYLHGYLAYGTKDEHFKYEGDFLYLFKKNPRTYIAGKYSKDIDYGQNYLDEVSQDNIFALTIRKPGVPIKFMKTELMQMDLFKEWHSGLSVTLTGSRRLYNPLLNLPAKEIFNDGSGPTEPLNTFETSVQFRWAYLEKFLDGDFYRYSLGSPYPILSFKYTRGIKGVWGSHYDYNKISGSVSDYLKISPYGNLYYNVFAGKTFGTLPFMLLDVAPGNEIYYYNKYAFSLMNRWQYLHDKYAGFNFEHNIGSGIFRFTELTRRLKFRQFYTVKGLWGSLSEANKQLNMPAGSTYLFQSLDGKTYMEIGTGVDNIFKVLRFDFVWRVLPQPLPESAVQRFGVFGSFRLQF</sequence>
<dbReference type="eggNOG" id="COG4775">
    <property type="taxonomic scope" value="Bacteria"/>
</dbReference>
<dbReference type="Pfam" id="PF13715">
    <property type="entry name" value="CarbopepD_reg_2"/>
    <property type="match status" value="1"/>
</dbReference>
<feature type="signal peptide" evidence="1">
    <location>
        <begin position="1"/>
        <end position="20"/>
    </location>
</feature>
<keyword evidence="1" id="KW-0732">Signal</keyword>
<accession>G8TL58</accession>
<organism evidence="2 3">
    <name type="scientific">Niastella koreensis (strain DSM 17620 / KACC 11465 / NBRC 106392 / GR20-10)</name>
    <dbReference type="NCBI Taxonomy" id="700598"/>
    <lineage>
        <taxon>Bacteria</taxon>
        <taxon>Pseudomonadati</taxon>
        <taxon>Bacteroidota</taxon>
        <taxon>Chitinophagia</taxon>
        <taxon>Chitinophagales</taxon>
        <taxon>Chitinophagaceae</taxon>
        <taxon>Niastella</taxon>
    </lineage>
</organism>
<dbReference type="SUPFAM" id="SSF49464">
    <property type="entry name" value="Carboxypeptidase regulatory domain-like"/>
    <property type="match status" value="1"/>
</dbReference>
<dbReference type="InterPro" id="IPR008969">
    <property type="entry name" value="CarboxyPept-like_regulatory"/>
</dbReference>
<dbReference type="OrthoDB" id="983143at2"/>
<gene>
    <name evidence="2" type="ordered locus">Niako_5667</name>
</gene>
<dbReference type="PATRIC" id="fig|700598.3.peg.5807"/>
<dbReference type="KEGG" id="nko:Niako_5667"/>